<sequence>MGGICSNYNYQTWSDTRDTQGDSYSIKPIQPRKQSSNNSTATDMIQSERTSNNQSKYEKVDFCLWTSTNSPPTADKKRFEELAKKKVKAALKIKGLKKQAASGRMYLALRR</sequence>
<dbReference type="Proteomes" id="UP001295684">
    <property type="component" value="Unassembled WGS sequence"/>
</dbReference>
<gene>
    <name evidence="2" type="ORF">ECRASSUSDP1_LOCUS20947</name>
</gene>
<reference evidence="2" key="1">
    <citation type="submission" date="2023-07" db="EMBL/GenBank/DDBJ databases">
        <authorList>
            <consortium name="AG Swart"/>
            <person name="Singh M."/>
            <person name="Singh A."/>
            <person name="Seah K."/>
            <person name="Emmerich C."/>
        </authorList>
    </citation>
    <scope>NUCLEOTIDE SEQUENCE</scope>
    <source>
        <strain evidence="2">DP1</strain>
    </source>
</reference>
<accession>A0AAD2D410</accession>
<comment type="caution">
    <text evidence="2">The sequence shown here is derived from an EMBL/GenBank/DDBJ whole genome shotgun (WGS) entry which is preliminary data.</text>
</comment>
<proteinExistence type="predicted"/>
<feature type="compositionally biased region" description="Polar residues" evidence="1">
    <location>
        <begin position="1"/>
        <end position="14"/>
    </location>
</feature>
<evidence type="ECO:0000313" key="2">
    <source>
        <dbReference type="EMBL" id="CAI2379537.1"/>
    </source>
</evidence>
<feature type="region of interest" description="Disordered" evidence="1">
    <location>
        <begin position="1"/>
        <end position="54"/>
    </location>
</feature>
<name>A0AAD2D410_EUPCR</name>
<feature type="compositionally biased region" description="Polar residues" evidence="1">
    <location>
        <begin position="32"/>
        <end position="54"/>
    </location>
</feature>
<protein>
    <submittedName>
        <fullName evidence="2">Uncharacterized protein</fullName>
    </submittedName>
</protein>
<keyword evidence="3" id="KW-1185">Reference proteome</keyword>
<dbReference type="EMBL" id="CAMPGE010021386">
    <property type="protein sequence ID" value="CAI2379537.1"/>
    <property type="molecule type" value="Genomic_DNA"/>
</dbReference>
<dbReference type="AlphaFoldDB" id="A0AAD2D410"/>
<evidence type="ECO:0000256" key="1">
    <source>
        <dbReference type="SAM" id="MobiDB-lite"/>
    </source>
</evidence>
<organism evidence="2 3">
    <name type="scientific">Euplotes crassus</name>
    <dbReference type="NCBI Taxonomy" id="5936"/>
    <lineage>
        <taxon>Eukaryota</taxon>
        <taxon>Sar</taxon>
        <taxon>Alveolata</taxon>
        <taxon>Ciliophora</taxon>
        <taxon>Intramacronucleata</taxon>
        <taxon>Spirotrichea</taxon>
        <taxon>Hypotrichia</taxon>
        <taxon>Euplotida</taxon>
        <taxon>Euplotidae</taxon>
        <taxon>Moneuplotes</taxon>
    </lineage>
</organism>
<evidence type="ECO:0000313" key="3">
    <source>
        <dbReference type="Proteomes" id="UP001295684"/>
    </source>
</evidence>